<comment type="caution">
    <text evidence="1">The sequence shown here is derived from an EMBL/GenBank/DDBJ whole genome shotgun (WGS) entry which is preliminary data.</text>
</comment>
<dbReference type="AlphaFoldDB" id="A0A645C878"/>
<evidence type="ECO:0000313" key="1">
    <source>
        <dbReference type="EMBL" id="MPM70384.1"/>
    </source>
</evidence>
<name>A0A645C878_9ZZZZ</name>
<organism evidence="1">
    <name type="scientific">bioreactor metagenome</name>
    <dbReference type="NCBI Taxonomy" id="1076179"/>
    <lineage>
        <taxon>unclassified sequences</taxon>
        <taxon>metagenomes</taxon>
        <taxon>ecological metagenomes</taxon>
    </lineage>
</organism>
<dbReference type="EMBL" id="VSSQ01023442">
    <property type="protein sequence ID" value="MPM70384.1"/>
    <property type="molecule type" value="Genomic_DNA"/>
</dbReference>
<proteinExistence type="predicted"/>
<protein>
    <submittedName>
        <fullName evidence="1">Uncharacterized protein</fullName>
    </submittedName>
</protein>
<accession>A0A645C878</accession>
<sequence length="206" mass="22578">MLYSFAISASGEAVVTASAFFQLRGTTQLDIACGKEANNTILPIRAGLTKFCPMPPKNCLTTTMATTPPKATIHSGMVTGTLNASRIPVTTALKSPMVFVRFIVLRQSHSDRTQEATETAVTAKARNPNRTTLAIRAGIKAKMTSSIIPVTVSDERTWGEALTVSFLSILIFAWPPLLLIWQDAYIERAVCPPGRHKHSYRTPYRR</sequence>
<reference evidence="1" key="1">
    <citation type="submission" date="2019-08" db="EMBL/GenBank/DDBJ databases">
        <authorList>
            <person name="Kucharzyk K."/>
            <person name="Murdoch R.W."/>
            <person name="Higgins S."/>
            <person name="Loffler F."/>
        </authorList>
    </citation>
    <scope>NUCLEOTIDE SEQUENCE</scope>
</reference>
<gene>
    <name evidence="1" type="ORF">SDC9_117339</name>
</gene>